<comment type="caution">
    <text evidence="2">The sequence shown here is derived from an EMBL/GenBank/DDBJ whole genome shotgun (WGS) entry which is preliminary data.</text>
</comment>
<accession>X0UMN5</accession>
<organism evidence="2">
    <name type="scientific">marine sediment metagenome</name>
    <dbReference type="NCBI Taxonomy" id="412755"/>
    <lineage>
        <taxon>unclassified sequences</taxon>
        <taxon>metagenomes</taxon>
        <taxon>ecological metagenomes</taxon>
    </lineage>
</organism>
<sequence>MKNGTIFLILIILVGVAFFFFNGDISNGIQETSGEIQRVLPLESDGTFLVEYKVTREGDWVAILEDTVSSNCKFQSGENEIKTVLFSGTSLPSIEVTGNDCVFDGDYNFITSEGVETIKKFEIQTVI</sequence>
<feature type="transmembrane region" description="Helical" evidence="1">
    <location>
        <begin position="6"/>
        <end position="23"/>
    </location>
</feature>
<dbReference type="EMBL" id="BARS01023048">
    <property type="protein sequence ID" value="GAG07004.1"/>
    <property type="molecule type" value="Genomic_DNA"/>
</dbReference>
<evidence type="ECO:0000313" key="2">
    <source>
        <dbReference type="EMBL" id="GAG07004.1"/>
    </source>
</evidence>
<name>X0UMN5_9ZZZZ</name>
<proteinExistence type="predicted"/>
<keyword evidence="1" id="KW-1133">Transmembrane helix</keyword>
<protein>
    <submittedName>
        <fullName evidence="2">Uncharacterized protein</fullName>
    </submittedName>
</protein>
<gene>
    <name evidence="2" type="ORF">S01H1_36750</name>
</gene>
<evidence type="ECO:0000256" key="1">
    <source>
        <dbReference type="SAM" id="Phobius"/>
    </source>
</evidence>
<dbReference type="AlphaFoldDB" id="X0UMN5"/>
<keyword evidence="1" id="KW-0812">Transmembrane</keyword>
<keyword evidence="1" id="KW-0472">Membrane</keyword>
<reference evidence="2" key="1">
    <citation type="journal article" date="2014" name="Front. Microbiol.">
        <title>High frequency of phylogenetically diverse reductive dehalogenase-homologous genes in deep subseafloor sedimentary metagenomes.</title>
        <authorList>
            <person name="Kawai M."/>
            <person name="Futagami T."/>
            <person name="Toyoda A."/>
            <person name="Takaki Y."/>
            <person name="Nishi S."/>
            <person name="Hori S."/>
            <person name="Arai W."/>
            <person name="Tsubouchi T."/>
            <person name="Morono Y."/>
            <person name="Uchiyama I."/>
            <person name="Ito T."/>
            <person name="Fujiyama A."/>
            <person name="Inagaki F."/>
            <person name="Takami H."/>
        </authorList>
    </citation>
    <scope>NUCLEOTIDE SEQUENCE</scope>
    <source>
        <strain evidence="2">Expedition CK06-06</strain>
    </source>
</reference>